<organism evidence="3 4">
    <name type="scientific">Hyphomonas atlantica</name>
    <dbReference type="NCBI Taxonomy" id="1280948"/>
    <lineage>
        <taxon>Bacteria</taxon>
        <taxon>Pseudomonadati</taxon>
        <taxon>Pseudomonadota</taxon>
        <taxon>Alphaproteobacteria</taxon>
        <taxon>Hyphomonadales</taxon>
        <taxon>Hyphomonadaceae</taxon>
        <taxon>Hyphomonas</taxon>
    </lineage>
</organism>
<dbReference type="AlphaFoldDB" id="A0A059DXH5"/>
<name>A0A059DXH5_9PROT</name>
<keyword evidence="1" id="KW-1133">Transmembrane helix</keyword>
<comment type="caution">
    <text evidence="3">The sequence shown here is derived from an EMBL/GenBank/DDBJ whole genome shotgun (WGS) entry which is preliminary data.</text>
</comment>
<dbReference type="InterPro" id="IPR036691">
    <property type="entry name" value="Endo/exonu/phosph_ase_sf"/>
</dbReference>
<dbReference type="RefSeq" id="WP_051602833.1">
    <property type="nucleotide sequence ID" value="NZ_AWFH01000056.1"/>
</dbReference>
<dbReference type="Proteomes" id="UP000024547">
    <property type="component" value="Unassembled WGS sequence"/>
</dbReference>
<dbReference type="Gene3D" id="3.60.10.10">
    <property type="entry name" value="Endonuclease/exonuclease/phosphatase"/>
    <property type="match status" value="1"/>
</dbReference>
<accession>A0A059DXH5</accession>
<dbReference type="OrthoDB" id="9796594at2"/>
<dbReference type="InterPro" id="IPR005135">
    <property type="entry name" value="Endo/exonuclease/phosphatase"/>
</dbReference>
<feature type="transmembrane region" description="Helical" evidence="1">
    <location>
        <begin position="6"/>
        <end position="22"/>
    </location>
</feature>
<feature type="domain" description="Endonuclease/exonuclease/phosphatase" evidence="2">
    <location>
        <begin position="111"/>
        <end position="312"/>
    </location>
</feature>
<gene>
    <name evidence="3" type="ORF">HY36_09315</name>
</gene>
<feature type="transmembrane region" description="Helical" evidence="1">
    <location>
        <begin position="68"/>
        <end position="86"/>
    </location>
</feature>
<evidence type="ECO:0000313" key="4">
    <source>
        <dbReference type="Proteomes" id="UP000024547"/>
    </source>
</evidence>
<keyword evidence="1" id="KW-0812">Transmembrane</keyword>
<feature type="transmembrane region" description="Helical" evidence="1">
    <location>
        <begin position="34"/>
        <end position="56"/>
    </location>
</feature>
<dbReference type="PATRIC" id="fig|1280948.3.peg.2981"/>
<keyword evidence="4" id="KW-1185">Reference proteome</keyword>
<dbReference type="GO" id="GO:0003824">
    <property type="term" value="F:catalytic activity"/>
    <property type="evidence" value="ECO:0007669"/>
    <property type="project" value="InterPro"/>
</dbReference>
<dbReference type="Pfam" id="PF03372">
    <property type="entry name" value="Exo_endo_phos"/>
    <property type="match status" value="1"/>
</dbReference>
<proteinExistence type="predicted"/>
<evidence type="ECO:0000313" key="3">
    <source>
        <dbReference type="EMBL" id="KCZ58566.1"/>
    </source>
</evidence>
<keyword evidence="1" id="KW-0472">Membrane</keyword>
<evidence type="ECO:0000259" key="2">
    <source>
        <dbReference type="Pfam" id="PF03372"/>
    </source>
</evidence>
<evidence type="ECO:0000256" key="1">
    <source>
        <dbReference type="SAM" id="Phobius"/>
    </source>
</evidence>
<sequence length="324" mass="37322">MLALIEPVFVLIGVWGLFAAIAPKLRTEIWWMRVWIYGRLQTCLILLAALLLYLALYPAGEIGNATLLMTYAVALVICALDIWPYLPGRKRELRRARPGMPGTPLSVLLINVLQENEDHAAVLARIRDSEADVVFLSETNARWREALSPLEADYPHTYLLDKEAHNGLLFYSRYPVSEVQERYFCQDHVPSLTVDMDLDGREVRLYCIHPRPPRPRDDTQHLDDELMIVADELREQHRPAMVIGDFNEVGWSWMVKEFKQHAGLCDPKRGRGLYNSYGAQNPFLAWPLDHAFVTDDFRLLGIHRLRPCGSDHYPMLYRFQLTPA</sequence>
<dbReference type="eggNOG" id="COG3021">
    <property type="taxonomic scope" value="Bacteria"/>
</dbReference>
<protein>
    <recommendedName>
        <fullName evidence="2">Endonuclease/exonuclease/phosphatase domain-containing protein</fullName>
    </recommendedName>
</protein>
<dbReference type="STRING" id="1280948.HY36_09315"/>
<reference evidence="3 4" key="1">
    <citation type="journal article" date="2014" name="Antonie Van Leeuwenhoek">
        <title>Hyphomonas beringensis sp. nov. and Hyphomonas chukchiensis sp. nov., isolated from surface seawater of the Bering Sea and Chukchi Sea.</title>
        <authorList>
            <person name="Li C."/>
            <person name="Lai Q."/>
            <person name="Li G."/>
            <person name="Dong C."/>
            <person name="Wang J."/>
            <person name="Liao Y."/>
            <person name="Shao Z."/>
        </authorList>
    </citation>
    <scope>NUCLEOTIDE SEQUENCE [LARGE SCALE GENOMIC DNA]</scope>
    <source>
        <strain evidence="3 4">22II1-22F38</strain>
    </source>
</reference>
<dbReference type="SUPFAM" id="SSF56219">
    <property type="entry name" value="DNase I-like"/>
    <property type="match status" value="1"/>
</dbReference>
<dbReference type="EMBL" id="AWFH01000056">
    <property type="protein sequence ID" value="KCZ58566.1"/>
    <property type="molecule type" value="Genomic_DNA"/>
</dbReference>